<protein>
    <submittedName>
        <fullName evidence="1">Serine protease</fullName>
    </submittedName>
</protein>
<name>A0ABQ6BRB7_9CAUL</name>
<dbReference type="EMBL" id="BSOY01000069">
    <property type="protein sequence ID" value="GLS02433.1"/>
    <property type="molecule type" value="Genomic_DNA"/>
</dbReference>
<dbReference type="GO" id="GO:0008233">
    <property type="term" value="F:peptidase activity"/>
    <property type="evidence" value="ECO:0007669"/>
    <property type="project" value="UniProtKB-KW"/>
</dbReference>
<comment type="caution">
    <text evidence="1">The sequence shown here is derived from an EMBL/GenBank/DDBJ whole genome shotgun (WGS) entry which is preliminary data.</text>
</comment>
<reference evidence="2" key="1">
    <citation type="journal article" date="2019" name="Int. J. Syst. Evol. Microbiol.">
        <title>The Global Catalogue of Microorganisms (GCM) 10K type strain sequencing project: providing services to taxonomists for standard genome sequencing and annotation.</title>
        <authorList>
            <consortium name="The Broad Institute Genomics Platform"/>
            <consortium name="The Broad Institute Genome Sequencing Center for Infectious Disease"/>
            <person name="Wu L."/>
            <person name="Ma J."/>
        </authorList>
    </citation>
    <scope>NUCLEOTIDE SEQUENCE [LARGE SCALE GENOMIC DNA]</scope>
    <source>
        <strain evidence="2">NBRC 110107</strain>
    </source>
</reference>
<gene>
    <name evidence="1" type="ORF">GCM10007859_24570</name>
</gene>
<dbReference type="RefSeq" id="WP_284223311.1">
    <property type="nucleotide sequence ID" value="NZ_BSOY01000069.1"/>
</dbReference>
<dbReference type="Gene3D" id="3.90.226.10">
    <property type="entry name" value="2-enoyl-CoA Hydratase, Chain A, domain 1"/>
    <property type="match status" value="1"/>
</dbReference>
<evidence type="ECO:0000313" key="1">
    <source>
        <dbReference type="EMBL" id="GLS02433.1"/>
    </source>
</evidence>
<dbReference type="InterPro" id="IPR029045">
    <property type="entry name" value="ClpP/crotonase-like_dom_sf"/>
</dbReference>
<dbReference type="InterPro" id="IPR002825">
    <property type="entry name" value="Pept_S49_ser-pept_pro"/>
</dbReference>
<dbReference type="PANTHER" id="PTHR35984:SF1">
    <property type="entry name" value="PERIPLASMIC SERINE PROTEASE"/>
    <property type="match status" value="1"/>
</dbReference>
<dbReference type="Proteomes" id="UP001156921">
    <property type="component" value="Unassembled WGS sequence"/>
</dbReference>
<sequence>MPTWNAVNKQIDDLGSTPEACDKVRSEYLQLAEAKLGRTVIAYYSGFLQKASHPELVISDFDMNGMMAVVHGLDRKRGLDLFLHTPGGGIEAARAIVEYLYQMFGKDIRVIIPQMAMSAGTMISCASKEVMMGKHSCLGPTDPQVRGIPAMGVLAEIERAIEEIKAEPLKQIVWQQVFAKYPPAFIGDCERQVEGAKKMVAAWLEGNMYDGQEDAADRARRTVDELMNYGEQTEHGQHYPADKARELGLNVTMIEDDQEIQEAVLSVHHTFVATFARTSNIKIIENAAGGTWSVAA</sequence>
<organism evidence="1 2">
    <name type="scientific">Brevundimonas denitrificans</name>
    <dbReference type="NCBI Taxonomy" id="1443434"/>
    <lineage>
        <taxon>Bacteria</taxon>
        <taxon>Pseudomonadati</taxon>
        <taxon>Pseudomonadota</taxon>
        <taxon>Alphaproteobacteria</taxon>
        <taxon>Caulobacterales</taxon>
        <taxon>Caulobacteraceae</taxon>
        <taxon>Brevundimonas</taxon>
    </lineage>
</organism>
<keyword evidence="2" id="KW-1185">Reference proteome</keyword>
<dbReference type="GO" id="GO:0006508">
    <property type="term" value="P:proteolysis"/>
    <property type="evidence" value="ECO:0007669"/>
    <property type="project" value="UniProtKB-KW"/>
</dbReference>
<keyword evidence="1" id="KW-0645">Protease</keyword>
<proteinExistence type="predicted"/>
<dbReference type="PANTHER" id="PTHR35984">
    <property type="entry name" value="PERIPLASMIC SERINE PROTEASE"/>
    <property type="match status" value="1"/>
</dbReference>
<keyword evidence="1" id="KW-0378">Hydrolase</keyword>
<evidence type="ECO:0000313" key="2">
    <source>
        <dbReference type="Proteomes" id="UP001156921"/>
    </source>
</evidence>
<accession>A0ABQ6BRB7</accession>
<dbReference type="SUPFAM" id="SSF52096">
    <property type="entry name" value="ClpP/crotonase"/>
    <property type="match status" value="1"/>
</dbReference>
<dbReference type="Pfam" id="PF01972">
    <property type="entry name" value="SDH_protease"/>
    <property type="match status" value="1"/>
</dbReference>